<reference evidence="2 3" key="1">
    <citation type="submission" date="2018-07" db="EMBL/GenBank/DDBJ databases">
        <title>Whole genome sequence of Mycobacterium uberis.</title>
        <authorList>
            <person name="Benjak A."/>
        </authorList>
    </citation>
    <scope>NUCLEOTIDE SEQUENCE [LARGE SCALE GENOMIC DNA]</scope>
    <source>
        <strain evidence="2 3">Jura</strain>
    </source>
</reference>
<keyword evidence="3" id="KW-1185">Reference proteome</keyword>
<evidence type="ECO:0000256" key="1">
    <source>
        <dbReference type="SAM" id="Phobius"/>
    </source>
</evidence>
<dbReference type="Proteomes" id="UP000258522">
    <property type="component" value="Unassembled WGS sequence"/>
</dbReference>
<name>A0A3E1HEW7_9MYCO</name>
<evidence type="ECO:0000313" key="3">
    <source>
        <dbReference type="Proteomes" id="UP000258522"/>
    </source>
</evidence>
<keyword evidence="1" id="KW-1133">Transmembrane helix</keyword>
<protein>
    <submittedName>
        <fullName evidence="2">Uncharacterized protein</fullName>
    </submittedName>
</protein>
<keyword evidence="1" id="KW-0812">Transmembrane</keyword>
<sequence>MMKVRKSLWGKYFSCPDQLIFGDDPVADAVFSGIYRSFLYRKSAKNFCVWKPLVQSLMTGAFTAWYITTVALLWSWILLG</sequence>
<evidence type="ECO:0000313" key="2">
    <source>
        <dbReference type="EMBL" id="RFD24956.1"/>
    </source>
</evidence>
<comment type="caution">
    <text evidence="2">The sequence shown here is derived from an EMBL/GenBank/DDBJ whole genome shotgun (WGS) entry which is preliminary data.</text>
</comment>
<feature type="transmembrane region" description="Helical" evidence="1">
    <location>
        <begin position="57"/>
        <end position="79"/>
    </location>
</feature>
<accession>A0A3E1HEW7</accession>
<dbReference type="AlphaFoldDB" id="A0A3E1HEW7"/>
<organism evidence="2 3">
    <name type="scientific">Mycobacterium uberis</name>
    <dbReference type="NCBI Taxonomy" id="2162698"/>
    <lineage>
        <taxon>Bacteria</taxon>
        <taxon>Bacillati</taxon>
        <taxon>Actinomycetota</taxon>
        <taxon>Actinomycetes</taxon>
        <taxon>Mycobacteriales</taxon>
        <taxon>Mycobacteriaceae</taxon>
        <taxon>Mycobacterium</taxon>
    </lineage>
</organism>
<gene>
    <name evidence="2" type="ORF">MUBE_11510</name>
</gene>
<dbReference type="EMBL" id="QAYL01000022">
    <property type="protein sequence ID" value="RFD24956.1"/>
    <property type="molecule type" value="Genomic_DNA"/>
</dbReference>
<proteinExistence type="predicted"/>
<keyword evidence="1" id="KW-0472">Membrane</keyword>